<feature type="compositionally biased region" description="Basic and acidic residues" evidence="13">
    <location>
        <begin position="313"/>
        <end position="324"/>
    </location>
</feature>
<evidence type="ECO:0000313" key="16">
    <source>
        <dbReference type="EMBL" id="CAF3745008.1"/>
    </source>
</evidence>
<dbReference type="GO" id="GO:0005524">
    <property type="term" value="F:ATP binding"/>
    <property type="evidence" value="ECO:0007669"/>
    <property type="project" value="UniProtKB-UniRule"/>
</dbReference>
<dbReference type="Proteomes" id="UP000681722">
    <property type="component" value="Unassembled WGS sequence"/>
</dbReference>
<dbReference type="InterPro" id="IPR050339">
    <property type="entry name" value="CC_SR_Kinase"/>
</dbReference>
<feature type="region of interest" description="Disordered" evidence="13">
    <location>
        <begin position="275"/>
        <end position="327"/>
    </location>
</feature>
<dbReference type="Gene3D" id="3.30.200.20">
    <property type="entry name" value="Phosphorylase Kinase, domain 1"/>
    <property type="match status" value="1"/>
</dbReference>
<gene>
    <name evidence="15" type="ORF">GPM918_LOCUS12288</name>
    <name evidence="16" type="ORF">SRO942_LOCUS12289</name>
</gene>
<evidence type="ECO:0000256" key="9">
    <source>
        <dbReference type="ARBA" id="ARBA00023306"/>
    </source>
</evidence>
<evidence type="ECO:0000256" key="7">
    <source>
        <dbReference type="ARBA" id="ARBA00022840"/>
    </source>
</evidence>
<dbReference type="Gene3D" id="1.10.510.10">
    <property type="entry name" value="Transferase(Phosphotransferase) domain 1"/>
    <property type="match status" value="1"/>
</dbReference>
<dbReference type="EMBL" id="CAJNOQ010002668">
    <property type="protein sequence ID" value="CAF0971992.1"/>
    <property type="molecule type" value="Genomic_DNA"/>
</dbReference>
<dbReference type="AlphaFoldDB" id="A0A814EJH4"/>
<evidence type="ECO:0000256" key="13">
    <source>
        <dbReference type="SAM" id="MobiDB-lite"/>
    </source>
</evidence>
<dbReference type="GO" id="GO:0005634">
    <property type="term" value="C:nucleus"/>
    <property type="evidence" value="ECO:0007669"/>
    <property type="project" value="TreeGrafter"/>
</dbReference>
<evidence type="ECO:0000256" key="3">
    <source>
        <dbReference type="ARBA" id="ARBA00022679"/>
    </source>
</evidence>
<reference evidence="15" key="1">
    <citation type="submission" date="2021-02" db="EMBL/GenBank/DDBJ databases">
        <authorList>
            <person name="Nowell W R."/>
        </authorList>
    </citation>
    <scope>NUCLEOTIDE SEQUENCE</scope>
</reference>
<evidence type="ECO:0000256" key="11">
    <source>
        <dbReference type="ARBA" id="ARBA00048679"/>
    </source>
</evidence>
<sequence>MASRRRLVLTPPSKPVSSRVNRYVSNMVNSICRSLMTKTALESPFYAKQTSCTYWEQCFENLQYLGQGSFAQVYKVRNKEDGQLYAIKRSKEKFRGVSDRARKLQEVTFHETLGSHSNILRIIRAWEERDRLYIQTELCITNLLDYSEETQITQRMVWHFLYQISQTSLAQDGDARYLAREVLSGKITTAADMFSLGMTALELVSDFNMPATGDLWTDIRDMNIPPEITNNLSDIGLKKLLFLLINPDHTKRPSSKEVLDNSTIQQIRTETSPFAVMEKPMSPDPSPSTDCRTPTKKPKRPPYAVYNDDSEDDIRHSSCSRDLHLSPPPSLTIQGIVDPIRIRLFSTKDDDIEKMDNNIDQDCDNDHIFFRRSPIVKGAIGIETTADERYCIPLGLVEGRALLRIWPLTRFGLIKN</sequence>
<evidence type="ECO:0000256" key="4">
    <source>
        <dbReference type="ARBA" id="ARBA00022723"/>
    </source>
</evidence>
<comment type="catalytic activity">
    <reaction evidence="11">
        <text>L-seryl-[protein] + ATP = O-phospho-L-seryl-[protein] + ADP + H(+)</text>
        <dbReference type="Rhea" id="RHEA:17989"/>
        <dbReference type="Rhea" id="RHEA-COMP:9863"/>
        <dbReference type="Rhea" id="RHEA-COMP:11604"/>
        <dbReference type="ChEBI" id="CHEBI:15378"/>
        <dbReference type="ChEBI" id="CHEBI:29999"/>
        <dbReference type="ChEBI" id="CHEBI:30616"/>
        <dbReference type="ChEBI" id="CHEBI:83421"/>
        <dbReference type="ChEBI" id="CHEBI:456216"/>
        <dbReference type="EC" id="2.7.11.1"/>
    </reaction>
</comment>
<evidence type="ECO:0000256" key="2">
    <source>
        <dbReference type="ARBA" id="ARBA00022527"/>
    </source>
</evidence>
<keyword evidence="5 12" id="KW-0547">Nucleotide-binding</keyword>
<dbReference type="InterPro" id="IPR011009">
    <property type="entry name" value="Kinase-like_dom_sf"/>
</dbReference>
<keyword evidence="3" id="KW-0808">Transferase</keyword>
<dbReference type="PANTHER" id="PTHR11042:SF183">
    <property type="entry name" value="MEMBRANE-ASSOCIATED TYROSINE- AND THREONINE-SPECIFIC CDC2-INHIBITORY KINASE"/>
    <property type="match status" value="1"/>
</dbReference>
<proteinExistence type="predicted"/>
<comment type="catalytic activity">
    <reaction evidence="10">
        <text>L-threonyl-[protein] + ATP = O-phospho-L-threonyl-[protein] + ADP + H(+)</text>
        <dbReference type="Rhea" id="RHEA:46608"/>
        <dbReference type="Rhea" id="RHEA-COMP:11060"/>
        <dbReference type="Rhea" id="RHEA-COMP:11605"/>
        <dbReference type="ChEBI" id="CHEBI:15378"/>
        <dbReference type="ChEBI" id="CHEBI:30013"/>
        <dbReference type="ChEBI" id="CHEBI:30616"/>
        <dbReference type="ChEBI" id="CHEBI:61977"/>
        <dbReference type="ChEBI" id="CHEBI:456216"/>
        <dbReference type="EC" id="2.7.11.1"/>
    </reaction>
</comment>
<feature type="domain" description="Protein kinase" evidence="14">
    <location>
        <begin position="59"/>
        <end position="370"/>
    </location>
</feature>
<evidence type="ECO:0000256" key="8">
    <source>
        <dbReference type="ARBA" id="ARBA00022842"/>
    </source>
</evidence>
<dbReference type="InterPro" id="IPR000719">
    <property type="entry name" value="Prot_kinase_dom"/>
</dbReference>
<organism evidence="15 17">
    <name type="scientific">Didymodactylos carnosus</name>
    <dbReference type="NCBI Taxonomy" id="1234261"/>
    <lineage>
        <taxon>Eukaryota</taxon>
        <taxon>Metazoa</taxon>
        <taxon>Spiralia</taxon>
        <taxon>Gnathifera</taxon>
        <taxon>Rotifera</taxon>
        <taxon>Eurotatoria</taxon>
        <taxon>Bdelloidea</taxon>
        <taxon>Philodinida</taxon>
        <taxon>Philodinidae</taxon>
        <taxon>Didymodactylos</taxon>
    </lineage>
</organism>
<dbReference type="PROSITE" id="PS00107">
    <property type="entry name" value="PROTEIN_KINASE_ATP"/>
    <property type="match status" value="1"/>
</dbReference>
<dbReference type="GO" id="GO:0004672">
    <property type="term" value="F:protein kinase activity"/>
    <property type="evidence" value="ECO:0007669"/>
    <property type="project" value="InterPro"/>
</dbReference>
<evidence type="ECO:0000256" key="6">
    <source>
        <dbReference type="ARBA" id="ARBA00022777"/>
    </source>
</evidence>
<dbReference type="EC" id="2.7.11.1" evidence="1"/>
<evidence type="ECO:0000256" key="10">
    <source>
        <dbReference type="ARBA" id="ARBA00047899"/>
    </source>
</evidence>
<dbReference type="Pfam" id="PF00069">
    <property type="entry name" value="Pkinase"/>
    <property type="match status" value="1"/>
</dbReference>
<keyword evidence="17" id="KW-1185">Reference proteome</keyword>
<evidence type="ECO:0000313" key="15">
    <source>
        <dbReference type="EMBL" id="CAF0971992.1"/>
    </source>
</evidence>
<protein>
    <recommendedName>
        <fullName evidence="1">non-specific serine/threonine protein kinase</fullName>
        <ecNumber evidence="1">2.7.11.1</ecNumber>
    </recommendedName>
</protein>
<dbReference type="InterPro" id="IPR017441">
    <property type="entry name" value="Protein_kinase_ATP_BS"/>
</dbReference>
<keyword evidence="4" id="KW-0479">Metal-binding</keyword>
<dbReference type="PROSITE" id="PS50011">
    <property type="entry name" value="PROTEIN_KINASE_DOM"/>
    <property type="match status" value="1"/>
</dbReference>
<keyword evidence="9" id="KW-0131">Cell cycle</keyword>
<evidence type="ECO:0000313" key="17">
    <source>
        <dbReference type="Proteomes" id="UP000663829"/>
    </source>
</evidence>
<evidence type="ECO:0000256" key="1">
    <source>
        <dbReference type="ARBA" id="ARBA00012513"/>
    </source>
</evidence>
<dbReference type="Proteomes" id="UP000663829">
    <property type="component" value="Unassembled WGS sequence"/>
</dbReference>
<feature type="binding site" evidence="12">
    <location>
        <position position="88"/>
    </location>
    <ligand>
        <name>ATP</name>
        <dbReference type="ChEBI" id="CHEBI:30616"/>
    </ligand>
</feature>
<accession>A0A814EJH4</accession>
<dbReference type="OrthoDB" id="5337378at2759"/>
<comment type="caution">
    <text evidence="15">The sequence shown here is derived from an EMBL/GenBank/DDBJ whole genome shotgun (WGS) entry which is preliminary data.</text>
</comment>
<keyword evidence="7 12" id="KW-0067">ATP-binding</keyword>
<dbReference type="SUPFAM" id="SSF56112">
    <property type="entry name" value="Protein kinase-like (PK-like)"/>
    <property type="match status" value="1"/>
</dbReference>
<dbReference type="EMBL" id="CAJOBC010002668">
    <property type="protein sequence ID" value="CAF3745008.1"/>
    <property type="molecule type" value="Genomic_DNA"/>
</dbReference>
<evidence type="ECO:0000259" key="14">
    <source>
        <dbReference type="PROSITE" id="PS50011"/>
    </source>
</evidence>
<dbReference type="PANTHER" id="PTHR11042">
    <property type="entry name" value="EUKARYOTIC TRANSLATION INITIATION FACTOR 2-ALPHA KINASE EIF2-ALPHA KINASE -RELATED"/>
    <property type="match status" value="1"/>
</dbReference>
<evidence type="ECO:0000256" key="5">
    <source>
        <dbReference type="ARBA" id="ARBA00022741"/>
    </source>
</evidence>
<keyword evidence="6" id="KW-0418">Kinase</keyword>
<keyword evidence="8" id="KW-0460">Magnesium</keyword>
<evidence type="ECO:0000256" key="12">
    <source>
        <dbReference type="PROSITE-ProRule" id="PRU10141"/>
    </source>
</evidence>
<dbReference type="GO" id="GO:0005737">
    <property type="term" value="C:cytoplasm"/>
    <property type="evidence" value="ECO:0007669"/>
    <property type="project" value="TreeGrafter"/>
</dbReference>
<name>A0A814EJH4_9BILA</name>
<keyword evidence="2" id="KW-0723">Serine/threonine-protein kinase</keyword>